<reference evidence="1 2" key="1">
    <citation type="submission" date="2019-09" db="EMBL/GenBank/DDBJ databases">
        <title>Non-baumannii Acinetobacter spp. carrying blaNDM-1 isolated in China.</title>
        <authorList>
            <person name="Cui C."/>
            <person name="Chen C."/>
            <person name="Sun J."/>
            <person name="Liu Y."/>
        </authorList>
    </citation>
    <scope>NUCLEOTIDE SEQUENCE [LARGE SCALE GENOMIC DNA]</scope>
    <source>
        <strain evidence="1 2">HZE23-1</strain>
    </source>
</reference>
<name>A0AAE6WVL6_9GAMM</name>
<evidence type="ECO:0000313" key="2">
    <source>
        <dbReference type="Proteomes" id="UP000503505"/>
    </source>
</evidence>
<evidence type="ECO:0000313" key="1">
    <source>
        <dbReference type="EMBL" id="QIC67096.1"/>
    </source>
</evidence>
<sequence length="138" mass="15924">MTALFYDSLIIMKMPNIKDIQPLPKDLAVKITILKSMMYCGVLWGLFHEGWGMMRDQDETLFPFWLNSSHAANYAKKNWPNYTPRKITPEDFERALLPTLHRLNVTPVLIRGSGKQIKLTIGQVRHFFFSGQGLHFAA</sequence>
<dbReference type="AlphaFoldDB" id="A0AAE6WVL6"/>
<proteinExistence type="predicted"/>
<gene>
    <name evidence="1" type="ORF">FSC10_06810</name>
</gene>
<organism evidence="1 2">
    <name type="scientific">Acinetobacter schindleri</name>
    <dbReference type="NCBI Taxonomy" id="108981"/>
    <lineage>
        <taxon>Bacteria</taxon>
        <taxon>Pseudomonadati</taxon>
        <taxon>Pseudomonadota</taxon>
        <taxon>Gammaproteobacteria</taxon>
        <taxon>Moraxellales</taxon>
        <taxon>Moraxellaceae</taxon>
        <taxon>Acinetobacter</taxon>
    </lineage>
</organism>
<protein>
    <submittedName>
        <fullName evidence="1">DUF2750 domain-containing protein</fullName>
    </submittedName>
</protein>
<dbReference type="InterPro" id="IPR021284">
    <property type="entry name" value="DUF2750"/>
</dbReference>
<accession>A0AAE6WVL6</accession>
<dbReference type="EMBL" id="CP044463">
    <property type="protein sequence ID" value="QIC67096.1"/>
    <property type="molecule type" value="Genomic_DNA"/>
</dbReference>
<dbReference type="Proteomes" id="UP000503505">
    <property type="component" value="Chromosome"/>
</dbReference>
<dbReference type="Pfam" id="PF11042">
    <property type="entry name" value="DUF2750"/>
    <property type="match status" value="1"/>
</dbReference>